<comment type="caution">
    <text evidence="2">The sequence shown here is derived from an EMBL/GenBank/DDBJ whole genome shotgun (WGS) entry which is preliminary data.</text>
</comment>
<evidence type="ECO:0000313" key="2">
    <source>
        <dbReference type="EMBL" id="CAG2212309.1"/>
    </source>
</evidence>
<dbReference type="AlphaFoldDB" id="A0A8S3RSW9"/>
<accession>A0A8S3RSW9</accession>
<organism evidence="2 3">
    <name type="scientific">Mytilus edulis</name>
    <name type="common">Blue mussel</name>
    <dbReference type="NCBI Taxonomy" id="6550"/>
    <lineage>
        <taxon>Eukaryota</taxon>
        <taxon>Metazoa</taxon>
        <taxon>Spiralia</taxon>
        <taxon>Lophotrochozoa</taxon>
        <taxon>Mollusca</taxon>
        <taxon>Bivalvia</taxon>
        <taxon>Autobranchia</taxon>
        <taxon>Pteriomorphia</taxon>
        <taxon>Mytilida</taxon>
        <taxon>Mytiloidea</taxon>
        <taxon>Mytilidae</taxon>
        <taxon>Mytilinae</taxon>
        <taxon>Mytilus</taxon>
    </lineage>
</organism>
<proteinExistence type="predicted"/>
<feature type="region of interest" description="Disordered" evidence="1">
    <location>
        <begin position="1"/>
        <end position="65"/>
    </location>
</feature>
<gene>
    <name evidence="2" type="ORF">MEDL_26284</name>
</gene>
<keyword evidence="3" id="KW-1185">Reference proteome</keyword>
<feature type="compositionally biased region" description="Low complexity" evidence="1">
    <location>
        <begin position="47"/>
        <end position="58"/>
    </location>
</feature>
<name>A0A8S3RSW9_MYTED</name>
<dbReference type="EMBL" id="CAJPWZ010001294">
    <property type="protein sequence ID" value="CAG2212309.1"/>
    <property type="molecule type" value="Genomic_DNA"/>
</dbReference>
<dbReference type="OrthoDB" id="10068559at2759"/>
<sequence>MSDAFQLVRPDNLEPLTMSRKSKEHARSSITTIDEPFSSPMKDNQESDPSYQPLSPSSDDSDEQEIISVPSKALRMLKFMNICGISMSSYINHQKCYLYPAIGHVWHNYQNDYANDIQQQQRSVTLGGDGRADTPGHSANSQMNRFLEEMPGFGDEERGVESSPIHFRKTFKPKVSTGKGFYENRIFDDASSSSALKSNEHVKNIGPMGWGKISAD</sequence>
<evidence type="ECO:0000313" key="3">
    <source>
        <dbReference type="Proteomes" id="UP000683360"/>
    </source>
</evidence>
<reference evidence="2" key="1">
    <citation type="submission" date="2021-03" db="EMBL/GenBank/DDBJ databases">
        <authorList>
            <person name="Bekaert M."/>
        </authorList>
    </citation>
    <scope>NUCLEOTIDE SEQUENCE</scope>
</reference>
<dbReference type="Proteomes" id="UP000683360">
    <property type="component" value="Unassembled WGS sequence"/>
</dbReference>
<protein>
    <submittedName>
        <fullName evidence="2">Uncharacterized protein</fullName>
    </submittedName>
</protein>
<evidence type="ECO:0000256" key="1">
    <source>
        <dbReference type="SAM" id="MobiDB-lite"/>
    </source>
</evidence>